<sequence>MTSTRITWTQARRIALRAQGIGRARHESMPSRRASRAALARTLAHTHLLQIDSVSVFARAHHMPVFTRAGAWDERVLDRASRPGPSRLVHEALAHEAAFVTEQVHSLLDFRRRRAADRDWGAVRRAAQESPHLLESILATIEEHGPISASAVSRQLGDEHRGEGWGWRRTSSQWAVEYLFRSGRLDCVGRTPQFERLYLPAQRPPSTAIDPEGGRDDADDVRTLVALAARSLGIADTGALADYFRLGVGEVRPVVAELLRTGVLTEVEVSHPAGALPMLLHRDAPRPVPVRAAALVSPFDPVVFHRPRLKALFDVDYRIGIYTPAARRTTGYYSLLFLKGDTFPARVDLKADRGRGVLEVRGTYREPLPLLPERNRPADEAVMSALVPELHRAARWRGLRRIEVRTGAGTGKLSDALLAALGTSSVPVPE</sequence>
<dbReference type="Pfam" id="PF06224">
    <property type="entry name" value="AlkZ-like"/>
    <property type="match status" value="1"/>
</dbReference>
<reference evidence="1 2" key="1">
    <citation type="submission" date="2020-10" db="EMBL/GenBank/DDBJ databases">
        <title>Draft genome and description of Brachybacterium epidermidis sp nov.</title>
        <authorList>
            <person name="Boxberger M."/>
            <person name="La Scola B."/>
        </authorList>
    </citation>
    <scope>NUCLEOTIDE SEQUENCE [LARGE SCALE GENOMIC DNA]</scope>
    <source>
        <strain evidence="1 2">Marseille-Q2903</strain>
    </source>
</reference>
<keyword evidence="2" id="KW-1185">Reference proteome</keyword>
<dbReference type="InterPro" id="IPR009351">
    <property type="entry name" value="AlkZ-like"/>
</dbReference>
<dbReference type="PANTHER" id="PTHR30528">
    <property type="entry name" value="CYTOPLASMIC PROTEIN"/>
    <property type="match status" value="1"/>
</dbReference>
<comment type="caution">
    <text evidence="1">The sequence shown here is derived from an EMBL/GenBank/DDBJ whole genome shotgun (WGS) entry which is preliminary data.</text>
</comment>
<gene>
    <name evidence="1" type="ORF">IOE58_01690</name>
</gene>
<organism evidence="1 2">
    <name type="scientific">Brachybacterium epidermidis</name>
    <dbReference type="NCBI Taxonomy" id="2781983"/>
    <lineage>
        <taxon>Bacteria</taxon>
        <taxon>Bacillati</taxon>
        <taxon>Actinomycetota</taxon>
        <taxon>Actinomycetes</taxon>
        <taxon>Micrococcales</taxon>
        <taxon>Dermabacteraceae</taxon>
        <taxon>Brachybacterium</taxon>
    </lineage>
</organism>
<evidence type="ECO:0000313" key="2">
    <source>
        <dbReference type="Proteomes" id="UP000644727"/>
    </source>
</evidence>
<dbReference type="EMBL" id="JADEYR010000001">
    <property type="protein sequence ID" value="MBE9402965.1"/>
    <property type="molecule type" value="Genomic_DNA"/>
</dbReference>
<dbReference type="RefSeq" id="WP_193864697.1">
    <property type="nucleotide sequence ID" value="NZ_JADEYR010000001.1"/>
</dbReference>
<dbReference type="Proteomes" id="UP000644727">
    <property type="component" value="Unassembled WGS sequence"/>
</dbReference>
<proteinExistence type="predicted"/>
<accession>A0ABR9VXQ2</accession>
<evidence type="ECO:0000313" key="1">
    <source>
        <dbReference type="EMBL" id="MBE9402965.1"/>
    </source>
</evidence>
<protein>
    <submittedName>
        <fullName evidence="1">YcaQ family DNA glycosylase</fullName>
    </submittedName>
</protein>
<dbReference type="PANTHER" id="PTHR30528:SF0">
    <property type="entry name" value="CYTOPLASMIC PROTEIN"/>
    <property type="match status" value="1"/>
</dbReference>
<name>A0ABR9VXQ2_9MICO</name>